<evidence type="ECO:0000313" key="3">
    <source>
        <dbReference type="Proteomes" id="UP000663908"/>
    </source>
</evidence>
<dbReference type="EMBL" id="CP071839">
    <property type="protein sequence ID" value="QTD98727.1"/>
    <property type="molecule type" value="Genomic_DNA"/>
</dbReference>
<reference evidence="2 3" key="1">
    <citation type="submission" date="2021-03" db="EMBL/GenBank/DDBJ databases">
        <title>Complete genome sequence of Streptomyces cyanogenus S136, producer of anticancer angucycline landomycin A.</title>
        <authorList>
            <person name="Hrab P."/>
            <person name="Ruckert C."/>
            <person name="Busche T."/>
            <person name="Ostash I."/>
            <person name="Kalinowski J."/>
            <person name="Fedorenko V."/>
            <person name="Yushchuk O."/>
            <person name="Ostash B."/>
        </authorList>
    </citation>
    <scope>NUCLEOTIDE SEQUENCE [LARGE SCALE GENOMIC DNA]</scope>
    <source>
        <strain evidence="2 3">S136</strain>
    </source>
</reference>
<keyword evidence="3" id="KW-1185">Reference proteome</keyword>
<proteinExistence type="predicted"/>
<accession>A0ABX7TQR6</accession>
<protein>
    <submittedName>
        <fullName evidence="2">Uncharacterized protein</fullName>
    </submittedName>
</protein>
<name>A0ABX7TQR6_STRCY</name>
<evidence type="ECO:0000256" key="1">
    <source>
        <dbReference type="SAM" id="MobiDB-lite"/>
    </source>
</evidence>
<gene>
    <name evidence="2" type="ORF">S1361_15325</name>
</gene>
<evidence type="ECO:0000313" key="2">
    <source>
        <dbReference type="EMBL" id="QTD98727.1"/>
    </source>
</evidence>
<dbReference type="Proteomes" id="UP000663908">
    <property type="component" value="Chromosome"/>
</dbReference>
<feature type="region of interest" description="Disordered" evidence="1">
    <location>
        <begin position="1"/>
        <end position="53"/>
    </location>
</feature>
<organism evidence="2 3">
    <name type="scientific">Streptomyces cyanogenus</name>
    <dbReference type="NCBI Taxonomy" id="80860"/>
    <lineage>
        <taxon>Bacteria</taxon>
        <taxon>Bacillati</taxon>
        <taxon>Actinomycetota</taxon>
        <taxon>Actinomycetes</taxon>
        <taxon>Kitasatosporales</taxon>
        <taxon>Streptomycetaceae</taxon>
        <taxon>Streptomyces</taxon>
    </lineage>
</organism>
<sequence length="70" mass="7447">MRRAPPRSPCRPGRPKPGRPLPLVEEDAARSHDGPRPTCHATESTGGSTPVRAASAYQRALDFGVRSSVA</sequence>